<evidence type="ECO:0000256" key="2">
    <source>
        <dbReference type="ARBA" id="ARBA00004651"/>
    </source>
</evidence>
<evidence type="ECO:0000313" key="15">
    <source>
        <dbReference type="Proteomes" id="UP000587760"/>
    </source>
</evidence>
<dbReference type="CDD" id="cd06225">
    <property type="entry name" value="HAMP"/>
    <property type="match status" value="1"/>
</dbReference>
<comment type="catalytic activity">
    <reaction evidence="1">
        <text>ATP + protein L-histidine = ADP + protein N-phospho-L-histidine.</text>
        <dbReference type="EC" id="2.7.13.3"/>
    </reaction>
</comment>
<dbReference type="PANTHER" id="PTHR34220:SF7">
    <property type="entry name" value="SENSOR HISTIDINE KINASE YPDA"/>
    <property type="match status" value="1"/>
</dbReference>
<name>A0A841R676_9SPIO</name>
<evidence type="ECO:0000256" key="5">
    <source>
        <dbReference type="ARBA" id="ARBA00022553"/>
    </source>
</evidence>
<keyword evidence="8 14" id="KW-0418">Kinase</keyword>
<keyword evidence="5" id="KW-0597">Phosphoprotein</keyword>
<dbReference type="InterPro" id="IPR004358">
    <property type="entry name" value="Sig_transdc_His_kin-like_C"/>
</dbReference>
<dbReference type="GO" id="GO:0005886">
    <property type="term" value="C:plasma membrane"/>
    <property type="evidence" value="ECO:0007669"/>
    <property type="project" value="UniProtKB-SubCell"/>
</dbReference>
<dbReference type="PROSITE" id="PS50109">
    <property type="entry name" value="HIS_KIN"/>
    <property type="match status" value="1"/>
</dbReference>
<evidence type="ECO:0000256" key="10">
    <source>
        <dbReference type="ARBA" id="ARBA00023136"/>
    </source>
</evidence>
<dbReference type="Pfam" id="PF02743">
    <property type="entry name" value="dCache_1"/>
    <property type="match status" value="1"/>
</dbReference>
<dbReference type="Pfam" id="PF06580">
    <property type="entry name" value="His_kinase"/>
    <property type="match status" value="1"/>
</dbReference>
<evidence type="ECO:0000256" key="6">
    <source>
        <dbReference type="ARBA" id="ARBA00022679"/>
    </source>
</evidence>
<evidence type="ECO:0000256" key="1">
    <source>
        <dbReference type="ARBA" id="ARBA00000085"/>
    </source>
</evidence>
<dbReference type="SMART" id="SM00304">
    <property type="entry name" value="HAMP"/>
    <property type="match status" value="1"/>
</dbReference>
<dbReference type="PRINTS" id="PR00344">
    <property type="entry name" value="BCTRLSENSOR"/>
</dbReference>
<dbReference type="SMART" id="SM00387">
    <property type="entry name" value="HATPase_c"/>
    <property type="match status" value="1"/>
</dbReference>
<dbReference type="InterPro" id="IPR005467">
    <property type="entry name" value="His_kinase_dom"/>
</dbReference>
<dbReference type="InterPro" id="IPR010559">
    <property type="entry name" value="Sig_transdc_His_kin_internal"/>
</dbReference>
<dbReference type="InterPro" id="IPR050640">
    <property type="entry name" value="Bact_2-comp_sensor_kinase"/>
</dbReference>
<keyword evidence="10 11" id="KW-0472">Membrane</keyword>
<evidence type="ECO:0000256" key="4">
    <source>
        <dbReference type="ARBA" id="ARBA00022475"/>
    </source>
</evidence>
<keyword evidence="15" id="KW-1185">Reference proteome</keyword>
<keyword evidence="9 11" id="KW-1133">Transmembrane helix</keyword>
<dbReference type="Gene3D" id="3.30.565.10">
    <property type="entry name" value="Histidine kinase-like ATPase, C-terminal domain"/>
    <property type="match status" value="1"/>
</dbReference>
<dbReference type="PROSITE" id="PS50885">
    <property type="entry name" value="HAMP"/>
    <property type="match status" value="1"/>
</dbReference>
<feature type="transmembrane region" description="Helical" evidence="11">
    <location>
        <begin position="292"/>
        <end position="311"/>
    </location>
</feature>
<evidence type="ECO:0000256" key="7">
    <source>
        <dbReference type="ARBA" id="ARBA00022692"/>
    </source>
</evidence>
<evidence type="ECO:0000256" key="8">
    <source>
        <dbReference type="ARBA" id="ARBA00022777"/>
    </source>
</evidence>
<feature type="transmembrane region" description="Helical" evidence="11">
    <location>
        <begin position="12"/>
        <end position="34"/>
    </location>
</feature>
<evidence type="ECO:0000313" key="14">
    <source>
        <dbReference type="EMBL" id="MBB6480694.1"/>
    </source>
</evidence>
<dbReference type="SUPFAM" id="SSF158472">
    <property type="entry name" value="HAMP domain-like"/>
    <property type="match status" value="1"/>
</dbReference>
<dbReference type="RefSeq" id="WP_184746961.1">
    <property type="nucleotide sequence ID" value="NZ_JACHGJ010000004.1"/>
</dbReference>
<keyword evidence="4" id="KW-1003">Cell membrane</keyword>
<dbReference type="CDD" id="cd12914">
    <property type="entry name" value="PDC1_DGC_like"/>
    <property type="match status" value="1"/>
</dbReference>
<keyword evidence="7 11" id="KW-0812">Transmembrane</keyword>
<organism evidence="14 15">
    <name type="scientific">Spirochaeta isovalerica</name>
    <dbReference type="NCBI Taxonomy" id="150"/>
    <lineage>
        <taxon>Bacteria</taxon>
        <taxon>Pseudomonadati</taxon>
        <taxon>Spirochaetota</taxon>
        <taxon>Spirochaetia</taxon>
        <taxon>Spirochaetales</taxon>
        <taxon>Spirochaetaceae</taxon>
        <taxon>Spirochaeta</taxon>
    </lineage>
</organism>
<dbReference type="Proteomes" id="UP000587760">
    <property type="component" value="Unassembled WGS sequence"/>
</dbReference>
<feature type="domain" description="Histidine kinase" evidence="12">
    <location>
        <begin position="480"/>
        <end position="589"/>
    </location>
</feature>
<dbReference type="Pfam" id="PF02518">
    <property type="entry name" value="HATPase_c"/>
    <property type="match status" value="1"/>
</dbReference>
<dbReference type="EMBL" id="JACHGJ010000004">
    <property type="protein sequence ID" value="MBB6480694.1"/>
    <property type="molecule type" value="Genomic_DNA"/>
</dbReference>
<dbReference type="InterPro" id="IPR033479">
    <property type="entry name" value="dCache_1"/>
</dbReference>
<dbReference type="GO" id="GO:0000155">
    <property type="term" value="F:phosphorelay sensor kinase activity"/>
    <property type="evidence" value="ECO:0007669"/>
    <property type="project" value="InterPro"/>
</dbReference>
<proteinExistence type="predicted"/>
<protein>
    <recommendedName>
        <fullName evidence="3">histidine kinase</fullName>
        <ecNumber evidence="3">2.7.13.3</ecNumber>
    </recommendedName>
</protein>
<gene>
    <name evidence="14" type="ORF">HNR50_002367</name>
</gene>
<evidence type="ECO:0000259" key="12">
    <source>
        <dbReference type="PROSITE" id="PS50109"/>
    </source>
</evidence>
<dbReference type="InterPro" id="IPR003660">
    <property type="entry name" value="HAMP_dom"/>
</dbReference>
<evidence type="ECO:0000256" key="9">
    <source>
        <dbReference type="ARBA" id="ARBA00022989"/>
    </source>
</evidence>
<dbReference type="SUPFAM" id="SSF55874">
    <property type="entry name" value="ATPase domain of HSP90 chaperone/DNA topoisomerase II/histidine kinase"/>
    <property type="match status" value="1"/>
</dbReference>
<dbReference type="PANTHER" id="PTHR34220">
    <property type="entry name" value="SENSOR HISTIDINE KINASE YPDA"/>
    <property type="match status" value="1"/>
</dbReference>
<accession>A0A841R676</accession>
<feature type="domain" description="HAMP" evidence="13">
    <location>
        <begin position="317"/>
        <end position="369"/>
    </location>
</feature>
<reference evidence="14 15" key="1">
    <citation type="submission" date="2020-08" db="EMBL/GenBank/DDBJ databases">
        <title>Genomic Encyclopedia of Type Strains, Phase IV (KMG-IV): sequencing the most valuable type-strain genomes for metagenomic binning, comparative biology and taxonomic classification.</title>
        <authorList>
            <person name="Goeker M."/>
        </authorList>
    </citation>
    <scope>NUCLEOTIDE SEQUENCE [LARGE SCALE GENOMIC DNA]</scope>
    <source>
        <strain evidence="14 15">DSM 2461</strain>
    </source>
</reference>
<evidence type="ECO:0000256" key="11">
    <source>
        <dbReference type="SAM" id="Phobius"/>
    </source>
</evidence>
<dbReference type="EC" id="2.7.13.3" evidence="3"/>
<dbReference type="AlphaFoldDB" id="A0A841R676"/>
<comment type="caution">
    <text evidence="14">The sequence shown here is derived from an EMBL/GenBank/DDBJ whole genome shotgun (WGS) entry which is preliminary data.</text>
</comment>
<dbReference type="InterPro" id="IPR036890">
    <property type="entry name" value="HATPase_C_sf"/>
</dbReference>
<dbReference type="InterPro" id="IPR003594">
    <property type="entry name" value="HATPase_dom"/>
</dbReference>
<dbReference type="Gene3D" id="3.30.450.20">
    <property type="entry name" value="PAS domain"/>
    <property type="match status" value="2"/>
</dbReference>
<evidence type="ECO:0000256" key="3">
    <source>
        <dbReference type="ARBA" id="ARBA00012438"/>
    </source>
</evidence>
<dbReference type="Gene3D" id="6.10.340.10">
    <property type="match status" value="1"/>
</dbReference>
<keyword evidence="6 14" id="KW-0808">Transferase</keyword>
<sequence>MKINFVPGTLEARIYTIFTIMVFAAIFIMQMVFFRFTMDTVRSSTLENNHTLLRQLVVQIDSYISSVERITRSISGDRDIQNFLENDGFVDPGETEQIRKSLNNYIKAREDISDILIVYHDGTVLSGELEAEVNPWVSVLDMDWFRGALERNGQTYVSSSYVQNIMAGRYTWVVSLSREIISEWTGESLGVLLVDLKFNRIEELCRSLVVGAKGYDFILDRDGNYVFHPTQQLVYSNLRTEPVGEILALLGSHQGRAFKEGDRYFMVETSGLTDWHIVGVSHDSDMITDWKYVQITYGFIGLILFLVVGLATNRISSGITKPMHRLQDIMKTVEKGEFHLVGEIKATEEIRELARDYDIMVGRIRELVAANTREQELKRKSDLKALQAQINPHFLYNTLDSIIWMGEMGQNREVVKMTSALSKLFRISISKGQEIITIRDEVAHVQSYLTIQGMRYQDKFTYLIDIDPELHDYPILKITLQPLVENAIYHGIKESEGKGFIHISGYARDENIIITVKDNGAGMTPMELEDLISGIETAPENRPKLSRQGMGLRNVHQRIRLYFGPQYGLSCESSLSSGTIMTIRLPLKEWEA</sequence>
<evidence type="ECO:0000259" key="13">
    <source>
        <dbReference type="PROSITE" id="PS50885"/>
    </source>
</evidence>
<comment type="subcellular location">
    <subcellularLocation>
        <location evidence="2">Cell membrane</location>
        <topology evidence="2">Multi-pass membrane protein</topology>
    </subcellularLocation>
</comment>